<reference evidence="4" key="1">
    <citation type="submission" date="2014-09" db="EMBL/GenBank/DDBJ databases">
        <title>Genome sequence of the luminous mushroom Mycena chlorophos for searching fungal bioluminescence genes.</title>
        <authorList>
            <person name="Tanaka Y."/>
            <person name="Kasuga D."/>
            <person name="Oba Y."/>
            <person name="Hase S."/>
            <person name="Sato K."/>
            <person name="Oba Y."/>
            <person name="Sakakibara Y."/>
        </authorList>
    </citation>
    <scope>NUCLEOTIDE SEQUENCE</scope>
</reference>
<keyword evidence="5" id="KW-1185">Reference proteome</keyword>
<proteinExistence type="predicted"/>
<feature type="compositionally biased region" description="Polar residues" evidence="1">
    <location>
        <begin position="222"/>
        <end position="233"/>
    </location>
</feature>
<evidence type="ECO:0000313" key="4">
    <source>
        <dbReference type="EMBL" id="GAT49784.1"/>
    </source>
</evidence>
<keyword evidence="2" id="KW-0812">Transmembrane</keyword>
<organism evidence="4 5">
    <name type="scientific">Mycena chlorophos</name>
    <name type="common">Agaric fungus</name>
    <name type="synonym">Agaricus chlorophos</name>
    <dbReference type="NCBI Taxonomy" id="658473"/>
    <lineage>
        <taxon>Eukaryota</taxon>
        <taxon>Fungi</taxon>
        <taxon>Dikarya</taxon>
        <taxon>Basidiomycota</taxon>
        <taxon>Agaricomycotina</taxon>
        <taxon>Agaricomycetes</taxon>
        <taxon>Agaricomycetidae</taxon>
        <taxon>Agaricales</taxon>
        <taxon>Marasmiineae</taxon>
        <taxon>Mycenaceae</taxon>
        <taxon>Mycena</taxon>
    </lineage>
</organism>
<keyword evidence="2" id="KW-0472">Membrane</keyword>
<evidence type="ECO:0000256" key="1">
    <source>
        <dbReference type="SAM" id="MobiDB-lite"/>
    </source>
</evidence>
<evidence type="ECO:0000256" key="2">
    <source>
        <dbReference type="SAM" id="Phobius"/>
    </source>
</evidence>
<sequence>MLVNILFFLVLLRLGSAAVSQNVPASDVDFSAGWQTISGVLQTSEFLGELSATLPQSSSSVSYFATQLTEDSIYGYSLDCIEDCELQIANVDGGNVDDATSPSAIFTVALDSSANHILRVYNLGTNGNPISFDHISVVVLSFQSSRLSVQVRLPQPRLSISSGNSLSLAVSIPDPVSGDASTSTSTSNSALPTPDPSNTDTGSGSSSSTSSSESPTSRGSANGESHSTSTSTGVSKKLVIGLTVFSVAVTVGILALLLFCLRRRQRERRAFGAPPSSPTGSIIPIMPPPPPMRVVSENPFEPVSMFPDPFAVPQFDAPSNSPMMQRRQRSDSGSTEPTIPLPDIPPTARGNWMEGRSASPTASGGRSNFWISRTPVKTQFAQV</sequence>
<keyword evidence="3" id="KW-0732">Signal</keyword>
<feature type="signal peptide" evidence="3">
    <location>
        <begin position="1"/>
        <end position="17"/>
    </location>
</feature>
<dbReference type="EMBL" id="DF845807">
    <property type="protein sequence ID" value="GAT49784.1"/>
    <property type="molecule type" value="Genomic_DNA"/>
</dbReference>
<keyword evidence="2" id="KW-1133">Transmembrane helix</keyword>
<accession>A0ABQ0LFA0</accession>
<dbReference type="Proteomes" id="UP000815677">
    <property type="component" value="Unassembled WGS sequence"/>
</dbReference>
<feature type="compositionally biased region" description="Polar residues" evidence="1">
    <location>
        <begin position="358"/>
        <end position="370"/>
    </location>
</feature>
<feature type="compositionally biased region" description="Low complexity" evidence="1">
    <location>
        <begin position="197"/>
        <end position="220"/>
    </location>
</feature>
<gene>
    <name evidence="4" type="ORF">MCHLO_07073</name>
</gene>
<feature type="region of interest" description="Disordered" evidence="1">
    <location>
        <begin position="317"/>
        <end position="370"/>
    </location>
</feature>
<feature type="region of interest" description="Disordered" evidence="1">
    <location>
        <begin position="177"/>
        <end position="233"/>
    </location>
</feature>
<feature type="chain" id="PRO_5045237901" evidence="3">
    <location>
        <begin position="18"/>
        <end position="383"/>
    </location>
</feature>
<protein>
    <submittedName>
        <fullName evidence="4">Uncharacterized protein</fullName>
    </submittedName>
</protein>
<evidence type="ECO:0000313" key="5">
    <source>
        <dbReference type="Proteomes" id="UP000815677"/>
    </source>
</evidence>
<feature type="transmembrane region" description="Helical" evidence="2">
    <location>
        <begin position="238"/>
        <end position="261"/>
    </location>
</feature>
<evidence type="ECO:0000256" key="3">
    <source>
        <dbReference type="SAM" id="SignalP"/>
    </source>
</evidence>
<name>A0ABQ0LFA0_MYCCL</name>